<evidence type="ECO:0000256" key="6">
    <source>
        <dbReference type="ARBA" id="ARBA00022846"/>
    </source>
</evidence>
<evidence type="ECO:0000256" key="9">
    <source>
        <dbReference type="PROSITE-ProRule" id="PRU00221"/>
    </source>
</evidence>
<evidence type="ECO:0000256" key="1">
    <source>
        <dbReference type="ARBA" id="ARBA00004230"/>
    </source>
</evidence>
<dbReference type="EMBL" id="CAXHTA020000007">
    <property type="protein sequence ID" value="CAL5222479.1"/>
    <property type="molecule type" value="Genomic_DNA"/>
</dbReference>
<dbReference type="SUPFAM" id="SSF50998">
    <property type="entry name" value="Quinoprotein alcohol dehydrogenase-like"/>
    <property type="match status" value="1"/>
</dbReference>
<dbReference type="InterPro" id="IPR036322">
    <property type="entry name" value="WD40_repeat_dom_sf"/>
</dbReference>
<evidence type="ECO:0000256" key="5">
    <source>
        <dbReference type="ARBA" id="ARBA00022737"/>
    </source>
</evidence>
<organism evidence="10 11">
    <name type="scientific">Coccomyxa viridis</name>
    <dbReference type="NCBI Taxonomy" id="1274662"/>
    <lineage>
        <taxon>Eukaryota</taxon>
        <taxon>Viridiplantae</taxon>
        <taxon>Chlorophyta</taxon>
        <taxon>core chlorophytes</taxon>
        <taxon>Trebouxiophyceae</taxon>
        <taxon>Trebouxiophyceae incertae sedis</taxon>
        <taxon>Coccomyxaceae</taxon>
        <taxon>Coccomyxa</taxon>
    </lineage>
</organism>
<comment type="similarity">
    <text evidence="7">Belongs to the CFAP52 family.</text>
</comment>
<sequence length="591" mass="63632">MQVSCLDVFKDGSLLAMGTSTTIGVPADIYVWDVHQRKLQQTLSLHKGRVQALSFACCGTLLVSVGGPDDCSLVVWDVQKGEALCGAPLLATDVRCFHSNAHRFATCGSDSALYIWQLNAATHKVARSDVQLGQYKRNFTRLQVTSDDQNLFGGSTSGDLAQISTQSMHLVRKGPRPREALCSVDALCCAADNTILAAGSEGRIIALDYHVRSAEEGPSRDRSKRRAASAADTLPVVAEHRLPKGVTSLCPSAGPGLPITAGTRNGDIFQLTMTRQGTFVQERVYTAPRGRIHDLAMPHQCSDIVASCSHEEIRLWDTRRHTELLRIELPSIDCLCLTIPKDGSSLVAGCSDGSVRFYGPETGQLKRVLEGMHQTAVHAVAMSGDGERLYSGDASGFFKVWQLGPQSHTMLAALKEHKGAIQQIVLALDDKEGTTACSDGSCILWDLQTFKRKCIVAAGSSIADACYSSDHSQLITAGANRKLIYWDCHTGEAIRELDASQTTPILCVAVHPDGKILASGGGDKDVKLWLYNEGTCFATMKQHTGEVTTCLFTADGRALITADSHGALCFWDIADALKQAQAIQRMGLGAN</sequence>
<dbReference type="Proteomes" id="UP001497392">
    <property type="component" value="Unassembled WGS sequence"/>
</dbReference>
<dbReference type="SMART" id="SM00320">
    <property type="entry name" value="WD40"/>
    <property type="match status" value="9"/>
</dbReference>
<keyword evidence="3" id="KW-0963">Cytoplasm</keyword>
<dbReference type="InterPro" id="IPR050630">
    <property type="entry name" value="WD_repeat_EMAP"/>
</dbReference>
<evidence type="ECO:0000313" key="11">
    <source>
        <dbReference type="Proteomes" id="UP001497392"/>
    </source>
</evidence>
<feature type="repeat" description="WD" evidence="9">
    <location>
        <begin position="540"/>
        <end position="573"/>
    </location>
</feature>
<accession>A0ABP1FTK3</accession>
<dbReference type="InterPro" id="IPR001680">
    <property type="entry name" value="WD40_rpt"/>
</dbReference>
<dbReference type="InterPro" id="IPR015943">
    <property type="entry name" value="WD40/YVTN_repeat-like_dom_sf"/>
</dbReference>
<reference evidence="10 11" key="1">
    <citation type="submission" date="2024-06" db="EMBL/GenBank/DDBJ databases">
        <authorList>
            <person name="Kraege A."/>
            <person name="Thomma B."/>
        </authorList>
    </citation>
    <scope>NUCLEOTIDE SEQUENCE [LARGE SCALE GENOMIC DNA]</scope>
</reference>
<comment type="caution">
    <text evidence="10">The sequence shown here is derived from an EMBL/GenBank/DDBJ whole genome shotgun (WGS) entry which is preliminary data.</text>
</comment>
<dbReference type="Gene3D" id="2.130.10.10">
    <property type="entry name" value="YVTN repeat-like/Quinoprotein amine dehydrogenase"/>
    <property type="match status" value="3"/>
</dbReference>
<name>A0ABP1FTK3_9CHLO</name>
<keyword evidence="4 9" id="KW-0853">WD repeat</keyword>
<evidence type="ECO:0000256" key="3">
    <source>
        <dbReference type="ARBA" id="ARBA00022490"/>
    </source>
</evidence>
<evidence type="ECO:0000313" key="10">
    <source>
        <dbReference type="EMBL" id="CAL5222479.1"/>
    </source>
</evidence>
<keyword evidence="5" id="KW-0677">Repeat</keyword>
<dbReference type="SUPFAM" id="SSF50978">
    <property type="entry name" value="WD40 repeat-like"/>
    <property type="match status" value="1"/>
</dbReference>
<proteinExistence type="inferred from homology"/>
<keyword evidence="11" id="KW-1185">Reference proteome</keyword>
<dbReference type="PANTHER" id="PTHR13720">
    <property type="entry name" value="WD-40 REPEAT PROTEIN"/>
    <property type="match status" value="1"/>
</dbReference>
<evidence type="ECO:0000256" key="8">
    <source>
        <dbReference type="ARBA" id="ARBA00029552"/>
    </source>
</evidence>
<keyword evidence="6" id="KW-0966">Cell projection</keyword>
<keyword evidence="6" id="KW-0282">Flagellum</keyword>
<dbReference type="PROSITE" id="PS50082">
    <property type="entry name" value="WD_REPEATS_2"/>
    <property type="match status" value="3"/>
</dbReference>
<evidence type="ECO:0000256" key="7">
    <source>
        <dbReference type="ARBA" id="ARBA00029456"/>
    </source>
</evidence>
<protein>
    <recommendedName>
        <fullName evidence="8">Cilia- and flagella-associated protein 52</fullName>
    </recommendedName>
</protein>
<comment type="subcellular location">
    <subcellularLocation>
        <location evidence="1">Cell projection</location>
        <location evidence="1">Cilium</location>
        <location evidence="1">Flagellum</location>
    </subcellularLocation>
    <subcellularLocation>
        <location evidence="2">Cytoplasm</location>
    </subcellularLocation>
</comment>
<gene>
    <name evidence="10" type="primary">g4851</name>
    <name evidence="10" type="ORF">VP750_LOCUS4138</name>
</gene>
<dbReference type="PROSITE" id="PS50294">
    <property type="entry name" value="WD_REPEATS_REGION"/>
    <property type="match status" value="1"/>
</dbReference>
<feature type="repeat" description="WD" evidence="9">
    <location>
        <begin position="498"/>
        <end position="539"/>
    </location>
</feature>
<dbReference type="InterPro" id="IPR011047">
    <property type="entry name" value="Quinoprotein_ADH-like_sf"/>
</dbReference>
<evidence type="ECO:0000256" key="2">
    <source>
        <dbReference type="ARBA" id="ARBA00004496"/>
    </source>
</evidence>
<dbReference type="PANTHER" id="PTHR13720:SF14">
    <property type="entry name" value="CILIA- AND FLAGELLA-ASSOCIATED PROTEIN 52"/>
    <property type="match status" value="1"/>
</dbReference>
<evidence type="ECO:0000256" key="4">
    <source>
        <dbReference type="ARBA" id="ARBA00022574"/>
    </source>
</evidence>
<feature type="repeat" description="WD" evidence="9">
    <location>
        <begin position="370"/>
        <end position="403"/>
    </location>
</feature>
<keyword evidence="6" id="KW-0969">Cilium</keyword>
<dbReference type="Pfam" id="PF00400">
    <property type="entry name" value="WD40"/>
    <property type="match status" value="5"/>
</dbReference>